<organism evidence="1 2">
    <name type="scientific">Egibacter rhizosphaerae</name>
    <dbReference type="NCBI Taxonomy" id="1670831"/>
    <lineage>
        <taxon>Bacteria</taxon>
        <taxon>Bacillati</taxon>
        <taxon>Actinomycetota</taxon>
        <taxon>Nitriliruptoria</taxon>
        <taxon>Egibacterales</taxon>
        <taxon>Egibacteraceae</taxon>
        <taxon>Egibacter</taxon>
    </lineage>
</organism>
<dbReference type="InterPro" id="IPR011004">
    <property type="entry name" value="Trimer_LpxA-like_sf"/>
</dbReference>
<dbReference type="Pfam" id="PF14602">
    <property type="entry name" value="Hexapep_2"/>
    <property type="match status" value="1"/>
</dbReference>
<dbReference type="SUPFAM" id="SSF51161">
    <property type="entry name" value="Trimeric LpxA-like enzymes"/>
    <property type="match status" value="1"/>
</dbReference>
<dbReference type="Proteomes" id="UP000291469">
    <property type="component" value="Chromosome"/>
</dbReference>
<dbReference type="EMBL" id="CP036402">
    <property type="protein sequence ID" value="QBI21872.1"/>
    <property type="molecule type" value="Genomic_DNA"/>
</dbReference>
<gene>
    <name evidence="1" type="ORF">ER308_02640</name>
</gene>
<dbReference type="PANTHER" id="PTHR13061:SF29">
    <property type="entry name" value="GAMMA CARBONIC ANHYDRASE-LIKE 1, MITOCHONDRIAL-RELATED"/>
    <property type="match status" value="1"/>
</dbReference>
<keyword evidence="2" id="KW-1185">Reference proteome</keyword>
<evidence type="ECO:0000313" key="2">
    <source>
        <dbReference type="Proteomes" id="UP000291469"/>
    </source>
</evidence>
<reference evidence="1 2" key="1">
    <citation type="submission" date="2019-01" db="EMBL/GenBank/DDBJ databases">
        <title>Egibacter rhizosphaerae EGI 80759T.</title>
        <authorList>
            <person name="Chen D.-D."/>
            <person name="Tian Y."/>
            <person name="Jiao J.-Y."/>
            <person name="Zhang X.-T."/>
            <person name="Zhang Y.-G."/>
            <person name="Zhang Y."/>
            <person name="Xiao M."/>
            <person name="Shu W.-S."/>
            <person name="Li W.-J."/>
        </authorList>
    </citation>
    <scope>NUCLEOTIDE SEQUENCE [LARGE SCALE GENOMIC DNA]</scope>
    <source>
        <strain evidence="1 2">EGI 80759</strain>
    </source>
</reference>
<sequence length="141" mass="14870">MARGSSLWYACVARGDDERIVLGEDVNVQDGSILHADPGEPTLLGDRVSLGHGAIVHGAIVEDDCLIGMRATVLNGARIGRGSVVAAGAVVTPGAEIPPNSLVAGVPGKVRREAGESEHQMIAHTTSEYQRKSREHQELWA</sequence>
<dbReference type="InterPro" id="IPR001451">
    <property type="entry name" value="Hexapep"/>
</dbReference>
<accession>A0A411YKZ4</accession>
<dbReference type="OrthoDB" id="9803036at2"/>
<dbReference type="PANTHER" id="PTHR13061">
    <property type="entry name" value="DYNACTIN SUBUNIT P25"/>
    <property type="match status" value="1"/>
</dbReference>
<protein>
    <submittedName>
        <fullName evidence="1">Gamma carbonic anhydrase family protein</fullName>
    </submittedName>
</protein>
<dbReference type="Gene3D" id="2.160.10.10">
    <property type="entry name" value="Hexapeptide repeat proteins"/>
    <property type="match status" value="1"/>
</dbReference>
<name>A0A411YKZ4_9ACTN</name>
<dbReference type="InterPro" id="IPR050484">
    <property type="entry name" value="Transf_Hexapept/Carb_Anhydrase"/>
</dbReference>
<proteinExistence type="predicted"/>
<dbReference type="AlphaFoldDB" id="A0A411YKZ4"/>
<dbReference type="CDD" id="cd04645">
    <property type="entry name" value="LbH_gamma_CA_like"/>
    <property type="match status" value="1"/>
</dbReference>
<dbReference type="InterPro" id="IPR047324">
    <property type="entry name" value="LbH_gamma_CA-like"/>
</dbReference>
<evidence type="ECO:0000313" key="1">
    <source>
        <dbReference type="EMBL" id="QBI21872.1"/>
    </source>
</evidence>
<dbReference type="KEGG" id="erz:ER308_02640"/>